<dbReference type="InterPro" id="IPR017871">
    <property type="entry name" value="ABC_transporter-like_CS"/>
</dbReference>
<comment type="caution">
    <text evidence="6">The sequence shown here is derived from an EMBL/GenBank/DDBJ whole genome shotgun (WGS) entry which is preliminary data.</text>
</comment>
<comment type="similarity">
    <text evidence="1">Belongs to the ABC transporter superfamily.</text>
</comment>
<keyword evidence="3" id="KW-0547">Nucleotide-binding</keyword>
<evidence type="ECO:0000259" key="5">
    <source>
        <dbReference type="PROSITE" id="PS50893"/>
    </source>
</evidence>
<dbReference type="Gene3D" id="3.40.50.300">
    <property type="entry name" value="P-loop containing nucleotide triphosphate hydrolases"/>
    <property type="match status" value="1"/>
</dbReference>
<proteinExistence type="inferred from homology"/>
<dbReference type="InterPro" id="IPR003439">
    <property type="entry name" value="ABC_transporter-like_ATP-bd"/>
</dbReference>
<dbReference type="SMART" id="SM00382">
    <property type="entry name" value="AAA"/>
    <property type="match status" value="1"/>
</dbReference>
<evidence type="ECO:0000313" key="7">
    <source>
        <dbReference type="Proteomes" id="UP000230167"/>
    </source>
</evidence>
<dbReference type="EMBL" id="NEQV01000001">
    <property type="protein sequence ID" value="PJL33952.1"/>
    <property type="molecule type" value="Genomic_DNA"/>
</dbReference>
<dbReference type="PROSITE" id="PS50893">
    <property type="entry name" value="ABC_TRANSPORTER_2"/>
    <property type="match status" value="1"/>
</dbReference>
<keyword evidence="4 6" id="KW-0067">ATP-binding</keyword>
<dbReference type="Pfam" id="PF00005">
    <property type="entry name" value="ABC_tran"/>
    <property type="match status" value="1"/>
</dbReference>
<dbReference type="OrthoDB" id="9778547at2"/>
<keyword evidence="2" id="KW-0813">Transport</keyword>
<dbReference type="SUPFAM" id="SSF52540">
    <property type="entry name" value="P-loop containing nucleoside triphosphate hydrolases"/>
    <property type="match status" value="1"/>
</dbReference>
<name>A0A2J0UGG3_STEMA</name>
<dbReference type="GO" id="GO:0005524">
    <property type="term" value="F:ATP binding"/>
    <property type="evidence" value="ECO:0007669"/>
    <property type="project" value="UniProtKB-KW"/>
</dbReference>
<evidence type="ECO:0000313" key="6">
    <source>
        <dbReference type="EMBL" id="PJL33952.1"/>
    </source>
</evidence>
<dbReference type="GO" id="GO:0016887">
    <property type="term" value="F:ATP hydrolysis activity"/>
    <property type="evidence" value="ECO:0007669"/>
    <property type="project" value="InterPro"/>
</dbReference>
<organism evidence="6 7">
    <name type="scientific">Stenotrophomonas maltophilia</name>
    <name type="common">Pseudomonas maltophilia</name>
    <name type="synonym">Xanthomonas maltophilia</name>
    <dbReference type="NCBI Taxonomy" id="40324"/>
    <lineage>
        <taxon>Bacteria</taxon>
        <taxon>Pseudomonadati</taxon>
        <taxon>Pseudomonadota</taxon>
        <taxon>Gammaproteobacteria</taxon>
        <taxon>Lysobacterales</taxon>
        <taxon>Lysobacteraceae</taxon>
        <taxon>Stenotrophomonas</taxon>
        <taxon>Stenotrophomonas maltophilia group</taxon>
    </lineage>
</organism>
<dbReference type="PANTHER" id="PTHR43335:SF2">
    <property type="entry name" value="ABC TRANSPORTER, ATP-BINDING PROTEIN"/>
    <property type="match status" value="1"/>
</dbReference>
<evidence type="ECO:0000256" key="2">
    <source>
        <dbReference type="ARBA" id="ARBA00022448"/>
    </source>
</evidence>
<protein>
    <submittedName>
        <fullName evidence="6">Multidrug ABC transporter ATP-binding protein</fullName>
    </submittedName>
</protein>
<dbReference type="InterPro" id="IPR027417">
    <property type="entry name" value="P-loop_NTPase"/>
</dbReference>
<dbReference type="Proteomes" id="UP000230167">
    <property type="component" value="Unassembled WGS sequence"/>
</dbReference>
<dbReference type="CDD" id="cd03264">
    <property type="entry name" value="ABC_drug_resistance_like"/>
    <property type="match status" value="1"/>
</dbReference>
<evidence type="ECO:0000256" key="1">
    <source>
        <dbReference type="ARBA" id="ARBA00005417"/>
    </source>
</evidence>
<dbReference type="PANTHER" id="PTHR43335">
    <property type="entry name" value="ABC TRANSPORTER, ATP-BINDING PROTEIN"/>
    <property type="match status" value="1"/>
</dbReference>
<dbReference type="RefSeq" id="WP_100439342.1">
    <property type="nucleotide sequence ID" value="NZ_CBCPIZ010000057.1"/>
</dbReference>
<evidence type="ECO:0000256" key="3">
    <source>
        <dbReference type="ARBA" id="ARBA00022741"/>
    </source>
</evidence>
<evidence type="ECO:0000256" key="4">
    <source>
        <dbReference type="ARBA" id="ARBA00022840"/>
    </source>
</evidence>
<reference evidence="6 7" key="1">
    <citation type="journal article" date="2017" name="Front. Microbiol.">
        <title>Double-Face Meets the Bacterial World: The Opportunistic Pathogen Stenotrophomonas maltophilia.</title>
        <authorList>
            <person name="Lira F."/>
            <person name="Berg G."/>
            <person name="Martinez J.L."/>
        </authorList>
    </citation>
    <scope>NUCLEOTIDE SEQUENCE [LARGE SCALE GENOMIC DNA]</scope>
    <source>
        <strain evidence="6 7">EA1</strain>
    </source>
</reference>
<sequence>MLKIDSLSKTYANGVHALNNVNLDIPRGMFGLLGPNGAGKSSLMRTLSTLQEADSGTATLSIPGEAPIDVLRDKDAVRRRLGYLPQDFGVYPKVSALDLLEHFAVLKGLTQRGQRREVVDGLLQQVNLWDARKRKLGTYSGGMRQRFGIAQALLGDPRLVIVDEPTAGLDPEERNRFLNLLAAIGENVAVILSTHIVEDVTDLCPTMAIMNKGQVLLTGRPAEAIDALQHQVWRKQVDPSELADHEARYVVLSTRLVGGRPVIHVHSANDPGDGFAAVAPDLEDVYFQRLRLQARARAAA</sequence>
<gene>
    <name evidence="6" type="ORF">B9Y64_02340</name>
</gene>
<dbReference type="PROSITE" id="PS00211">
    <property type="entry name" value="ABC_TRANSPORTER_1"/>
    <property type="match status" value="1"/>
</dbReference>
<feature type="domain" description="ABC transporter" evidence="5">
    <location>
        <begin position="2"/>
        <end position="237"/>
    </location>
</feature>
<accession>A0A2J0UGG3</accession>
<dbReference type="InterPro" id="IPR003593">
    <property type="entry name" value="AAA+_ATPase"/>
</dbReference>
<dbReference type="AlphaFoldDB" id="A0A2J0UGG3"/>